<dbReference type="Pfam" id="PF09407">
    <property type="entry name" value="AbiEi_1"/>
    <property type="match status" value="1"/>
</dbReference>
<dbReference type="Proteomes" id="UP001185755">
    <property type="component" value="Unassembled WGS sequence"/>
</dbReference>
<organism evidence="2 3">
    <name type="scientific">Rhodococcoides yunnanense</name>
    <dbReference type="NCBI Taxonomy" id="278209"/>
    <lineage>
        <taxon>Bacteria</taxon>
        <taxon>Bacillati</taxon>
        <taxon>Actinomycetota</taxon>
        <taxon>Actinomycetes</taxon>
        <taxon>Mycobacteriales</taxon>
        <taxon>Nocardiaceae</taxon>
        <taxon>Rhodococcoides</taxon>
    </lineage>
</organism>
<gene>
    <name evidence="2" type="ORF">R3P96_00540</name>
</gene>
<reference evidence="2 3" key="1">
    <citation type="submission" date="2023-10" db="EMBL/GenBank/DDBJ databases">
        <title>Development of a sustainable strategy for remediation of hydrocarbon-contaminated territories based on the waste exchange concept.</title>
        <authorList>
            <person name="Krivoruchko A."/>
        </authorList>
    </citation>
    <scope>NUCLEOTIDE SEQUENCE [LARGE SCALE GENOMIC DNA]</scope>
    <source>
        <strain evidence="2 3">IEGM 1323</strain>
    </source>
</reference>
<name>A0ABU4B6K4_9NOCA</name>
<protein>
    <submittedName>
        <fullName evidence="2">Type IV toxin-antitoxin system AbiEi family antitoxin</fullName>
    </submittedName>
</protein>
<evidence type="ECO:0000259" key="1">
    <source>
        <dbReference type="Pfam" id="PF09407"/>
    </source>
</evidence>
<proteinExistence type="predicted"/>
<dbReference type="RefSeq" id="WP_317562720.1">
    <property type="nucleotide sequence ID" value="NZ_JAWLJX010000001.1"/>
</dbReference>
<keyword evidence="3" id="KW-1185">Reference proteome</keyword>
<dbReference type="EMBL" id="JAWLJX010000001">
    <property type="protein sequence ID" value="MDV6259818.1"/>
    <property type="molecule type" value="Genomic_DNA"/>
</dbReference>
<evidence type="ECO:0000313" key="3">
    <source>
        <dbReference type="Proteomes" id="UP001185755"/>
    </source>
</evidence>
<dbReference type="InterPro" id="IPR018547">
    <property type="entry name" value="AbiEi_C"/>
</dbReference>
<accession>A0ABU4B6K4</accession>
<sequence>MTLWVMGVSAARLHEVLPRALATAVVAVPTRHDPIRLADRQAVVRFVVRDTARLDAERIATELGPVLVTTAEQTVLDLVKRPRLGDAEGEVWPAVEQLYRRCDPKVLAEIAGAQKMRTTLLRLQARLGEK</sequence>
<evidence type="ECO:0000313" key="2">
    <source>
        <dbReference type="EMBL" id="MDV6259818.1"/>
    </source>
</evidence>
<feature type="domain" description="AbiEi antitoxin C-terminal" evidence="1">
    <location>
        <begin position="8"/>
        <end position="119"/>
    </location>
</feature>
<comment type="caution">
    <text evidence="2">The sequence shown here is derived from an EMBL/GenBank/DDBJ whole genome shotgun (WGS) entry which is preliminary data.</text>
</comment>